<dbReference type="GeneID" id="77924017"/>
<dbReference type="EMBL" id="MW055913">
    <property type="protein sequence ID" value="QPX62638.1"/>
    <property type="molecule type" value="Genomic_DNA"/>
</dbReference>
<evidence type="ECO:0000313" key="1">
    <source>
        <dbReference type="EMBL" id="QPX62638.1"/>
    </source>
</evidence>
<accession>A0A7T3N3G1</accession>
<organism evidence="1 2">
    <name type="scientific">Arthrobacter phage Wollypog</name>
    <dbReference type="NCBI Taxonomy" id="2790985"/>
    <lineage>
        <taxon>Viruses</taxon>
        <taxon>Duplodnaviria</taxon>
        <taxon>Heunggongvirae</taxon>
        <taxon>Uroviricota</taxon>
        <taxon>Caudoviricetes</taxon>
        <taxon>Wollypogvirus</taxon>
        <taxon>Wollypogvirus wollypog</taxon>
    </lineage>
</organism>
<reference evidence="1 2" key="1">
    <citation type="submission" date="2020-10" db="EMBL/GenBank/DDBJ databases">
        <authorList>
            <person name="Abad L.A."/>
            <person name="Alter J."/>
            <person name="Becerra C.Y."/>
            <person name="Boehle J."/>
            <person name="Bustos B."/>
            <person name="Connatser B.I."/>
            <person name="Cutright B."/>
            <person name="Gavin J."/>
            <person name="Gomez A.P."/>
            <person name="Grabar K."/>
            <person name="Hur E.Y."/>
            <person name="Ioh M.T."/>
            <person name="Joya-Campos L."/>
            <person name="Lauhon H.N."/>
            <person name="Lee S."/>
            <person name="Maranan R.T."/>
            <person name="Park Y.G."/>
            <person name="Priest M."/>
            <person name="Samuels S.O."/>
            <person name="Sarameh Y.J."/>
            <person name="Schreiber J.M."/>
            <person name="Shepard L."/>
            <person name="Sheth K.J."/>
            <person name="Silva C.A."/>
            <person name="Smyers G.M."/>
            <person name="Tam S."/>
            <person name="Tamura C.M."/>
            <person name="Wucher D.E."/>
            <person name="Donachie S.P."/>
            <person name="Reed F.A."/>
            <person name="Palecanda S."/>
            <person name="Chong R.A."/>
            <person name="Porter M.L."/>
            <person name="Garlena R.A."/>
            <person name="Russell D.A."/>
            <person name="Jacobs-Sera D."/>
            <person name="Hatfull G.F."/>
        </authorList>
    </citation>
    <scope>NUCLEOTIDE SEQUENCE [LARGE SCALE GENOMIC DNA]</scope>
</reference>
<keyword evidence="2" id="KW-1185">Reference proteome</keyword>
<proteinExistence type="predicted"/>
<dbReference type="RefSeq" id="YP_010648580.1">
    <property type="nucleotide sequence ID" value="NC_070760.1"/>
</dbReference>
<evidence type="ECO:0000313" key="2">
    <source>
        <dbReference type="Proteomes" id="UP000595472"/>
    </source>
</evidence>
<dbReference type="InterPro" id="IPR008979">
    <property type="entry name" value="Galactose-bd-like_sf"/>
</dbReference>
<dbReference type="Gene3D" id="2.60.120.260">
    <property type="entry name" value="Galactose-binding domain-like"/>
    <property type="match status" value="4"/>
</dbReference>
<name>A0A7T3N3G1_9CAUD</name>
<dbReference type="Proteomes" id="UP000595472">
    <property type="component" value="Segment"/>
</dbReference>
<dbReference type="SUPFAM" id="SSF49785">
    <property type="entry name" value="Galactose-binding domain-like"/>
    <property type="match status" value="2"/>
</dbReference>
<gene>
    <name evidence="1" type="primary">89</name>
    <name evidence="1" type="ORF">SEA_WOLLYPOG_89</name>
</gene>
<sequence length="937" mass="99824">MRRNEIDKLSQAVRNLAGNPSFASTGGNQTTRTNLITNPRTEYTTGLLNSVVRTNLAIDPRGVSASNSQYGTGSTTLTGNVAISGHPEGITTALRVSYTTGSNPGIMIYGGTVAGQTYTMSAWIYHESVMSTAGSQGFAQSGILSMSNPPAVVTEVWQKITWQHTPSGTNPYGFRVSGQSGTGNGSYLITGILFEQTKNTDPAFFDGATPAQVNLVPNPSFGSGISSWTAVSASLTRVTNQGGDGHCGELSQTTAGGVRNSAVALMAAPVSAGTYTFAFDMKGTDASFTDVRIFCYDSVAIAVRAVATTPLIKDGNFNRYTFTVTADGVWDRAYMEVQGVNIPIGTKCWIDRAQVERAATAVPYYYEGVGELAPSWSGTPNASTSRLLGPNMEGWAQATTSGIYRTNTQSSPVPGGTYVAAVRTQGFNGDGIYFNDVPVVPGTSYTASAWIKITETIPTMSSVMRFKDSAGTILQDLGGTIHTSLVIGQWVRVSTTAIAPANGVKLQQMWRLYSSSYNPTTFYITGAMVEANPVMGSYFDGTTASASDYTYAWSSTPDRSTPIQRATTIPQIIASKSSSVLDAKFFGFQATAEDGKKTLKYLSPAGSASSSWRVAMISGSSTTGWDSSKLKAGGTYTFFMRYRSSGWGAGQTFYMLIADGTNLNQVMGNSPSQPLNATGWQEFRRTFTAVRDATSASNIYIPLPVLPQATTDGVFEIREWMLVEGEYSGDFIDGSKPFSKWDGAANLSSSIGYPPQLLDLAGKPILDYAAPGTYLLDDSFGTTEARSFYTVFETLAEIPSGGPVSPIIQYGDTALNDVVPNTYIQLRQDSNSSTPNSTNNIFLRRFGAQGVGFPGTVSRHVAAWGLNTSGYLFMGVDGNVRATDTQIMSMPHQKLVVVTPQTAGTHIRTIAYRGLHDAATALAISRYLGNKYGAAVA</sequence>
<protein>
    <submittedName>
        <fullName evidence="1">Minor tail protein</fullName>
    </submittedName>
</protein>
<dbReference type="KEGG" id="vg:77924017"/>